<keyword evidence="2" id="KW-0805">Transcription regulation</keyword>
<dbReference type="PROSITE" id="PS50931">
    <property type="entry name" value="HTH_LYSR"/>
    <property type="match status" value="2"/>
</dbReference>
<dbReference type="Pfam" id="PF00126">
    <property type="entry name" value="HTH_1"/>
    <property type="match status" value="2"/>
</dbReference>
<protein>
    <submittedName>
        <fullName evidence="6">Transcriptional regulator</fullName>
    </submittedName>
</protein>
<evidence type="ECO:0000256" key="3">
    <source>
        <dbReference type="ARBA" id="ARBA00023125"/>
    </source>
</evidence>
<dbReference type="InterPro" id="IPR005119">
    <property type="entry name" value="LysR_subst-bd"/>
</dbReference>
<sequence>MLPTEHNLRHLRVLTSVVETGSVTKTASACNISQPAVTQALRKLEDQFGVQLFDRTNQGVFPNELAHLLAGRVKRALDILDTATATLAPRFRLTATTAKLRALVAVAESENFSIAARRLGIAQPTVHRAVTQLESEIGRELFRRTQYGSSLTRAGQLLANAAQLVFAELAQAEMELSEAIGRGQLSITLGGMPLSRSYILPAAIAKFHEQHPHVRIRVLEGPYDTLLAGLRRGAIDFLLGALRDPPPIDDITQEYLFEDELVIVSGPDHPLASAEHPNLTATLKDYPWILPLPETPARQHFEAFAARAGVPAPDCLLETSSMVLMREMLHAGPYLGCISRHQVQSELQNRLMKALPFALEESRRPIGITTRAQWKPTRTQAEFLALIRADFA</sequence>
<evidence type="ECO:0000256" key="4">
    <source>
        <dbReference type="ARBA" id="ARBA00023163"/>
    </source>
</evidence>
<name>A0A916RVA3_9HYPH</name>
<reference evidence="6" key="2">
    <citation type="submission" date="2020-09" db="EMBL/GenBank/DDBJ databases">
        <authorList>
            <person name="Sun Q."/>
            <person name="Zhou Y."/>
        </authorList>
    </citation>
    <scope>NUCLEOTIDE SEQUENCE</scope>
    <source>
        <strain evidence="6">CGMCC 1.15320</strain>
    </source>
</reference>
<dbReference type="Pfam" id="PF03466">
    <property type="entry name" value="LysR_substrate"/>
    <property type="match status" value="1"/>
</dbReference>
<dbReference type="RefSeq" id="WP_188721614.1">
    <property type="nucleotide sequence ID" value="NZ_BMIF01000008.1"/>
</dbReference>
<dbReference type="SUPFAM" id="SSF46785">
    <property type="entry name" value="Winged helix' DNA-binding domain"/>
    <property type="match status" value="2"/>
</dbReference>
<feature type="domain" description="HTH lysR-type" evidence="5">
    <location>
        <begin position="96"/>
        <end position="152"/>
    </location>
</feature>
<feature type="domain" description="HTH lysR-type" evidence="5">
    <location>
        <begin position="6"/>
        <end position="63"/>
    </location>
</feature>
<dbReference type="PANTHER" id="PTHR30126">
    <property type="entry name" value="HTH-TYPE TRANSCRIPTIONAL REGULATOR"/>
    <property type="match status" value="1"/>
</dbReference>
<dbReference type="Proteomes" id="UP000636264">
    <property type="component" value="Unassembled WGS sequence"/>
</dbReference>
<organism evidence="6 7">
    <name type="scientific">Nitratireductor aestuarii</name>
    <dbReference type="NCBI Taxonomy" id="1735103"/>
    <lineage>
        <taxon>Bacteria</taxon>
        <taxon>Pseudomonadati</taxon>
        <taxon>Pseudomonadota</taxon>
        <taxon>Alphaproteobacteria</taxon>
        <taxon>Hyphomicrobiales</taxon>
        <taxon>Phyllobacteriaceae</taxon>
        <taxon>Nitratireductor</taxon>
    </lineage>
</organism>
<keyword evidence="4" id="KW-0804">Transcription</keyword>
<dbReference type="GO" id="GO:0003700">
    <property type="term" value="F:DNA-binding transcription factor activity"/>
    <property type="evidence" value="ECO:0007669"/>
    <property type="project" value="InterPro"/>
</dbReference>
<comment type="similarity">
    <text evidence="1">Belongs to the LysR transcriptional regulatory family.</text>
</comment>
<dbReference type="InterPro" id="IPR036390">
    <property type="entry name" value="WH_DNA-bd_sf"/>
</dbReference>
<gene>
    <name evidence="6" type="primary">fldY</name>
    <name evidence="6" type="ORF">GCM10011385_27060</name>
</gene>
<evidence type="ECO:0000259" key="5">
    <source>
        <dbReference type="PROSITE" id="PS50931"/>
    </source>
</evidence>
<dbReference type="GO" id="GO:0000976">
    <property type="term" value="F:transcription cis-regulatory region binding"/>
    <property type="evidence" value="ECO:0007669"/>
    <property type="project" value="TreeGrafter"/>
</dbReference>
<reference evidence="6" key="1">
    <citation type="journal article" date="2014" name="Int. J. Syst. Evol. Microbiol.">
        <title>Complete genome sequence of Corynebacterium casei LMG S-19264T (=DSM 44701T), isolated from a smear-ripened cheese.</title>
        <authorList>
            <consortium name="US DOE Joint Genome Institute (JGI-PGF)"/>
            <person name="Walter F."/>
            <person name="Albersmeier A."/>
            <person name="Kalinowski J."/>
            <person name="Ruckert C."/>
        </authorList>
    </citation>
    <scope>NUCLEOTIDE SEQUENCE</scope>
    <source>
        <strain evidence="6">CGMCC 1.15320</strain>
    </source>
</reference>
<dbReference type="InterPro" id="IPR000847">
    <property type="entry name" value="LysR_HTH_N"/>
</dbReference>
<evidence type="ECO:0000256" key="2">
    <source>
        <dbReference type="ARBA" id="ARBA00023015"/>
    </source>
</evidence>
<dbReference type="PANTHER" id="PTHR30126:SF98">
    <property type="entry name" value="HTH-TYPE TRANSCRIPTIONAL ACTIVATOR BAUR"/>
    <property type="match status" value="1"/>
</dbReference>
<evidence type="ECO:0000313" key="6">
    <source>
        <dbReference type="EMBL" id="GGA71816.1"/>
    </source>
</evidence>
<dbReference type="AlphaFoldDB" id="A0A916RVA3"/>
<comment type="caution">
    <text evidence="6">The sequence shown here is derived from an EMBL/GenBank/DDBJ whole genome shotgun (WGS) entry which is preliminary data.</text>
</comment>
<dbReference type="InterPro" id="IPR036388">
    <property type="entry name" value="WH-like_DNA-bd_sf"/>
</dbReference>
<evidence type="ECO:0000256" key="1">
    <source>
        <dbReference type="ARBA" id="ARBA00009437"/>
    </source>
</evidence>
<keyword evidence="3" id="KW-0238">DNA-binding</keyword>
<dbReference type="EMBL" id="BMIF01000008">
    <property type="protein sequence ID" value="GGA71816.1"/>
    <property type="molecule type" value="Genomic_DNA"/>
</dbReference>
<dbReference type="PRINTS" id="PR00039">
    <property type="entry name" value="HTHLYSR"/>
</dbReference>
<proteinExistence type="inferred from homology"/>
<dbReference type="SUPFAM" id="SSF53850">
    <property type="entry name" value="Periplasmic binding protein-like II"/>
    <property type="match status" value="1"/>
</dbReference>
<keyword evidence="7" id="KW-1185">Reference proteome</keyword>
<accession>A0A916RVA3</accession>
<dbReference type="Gene3D" id="3.40.190.10">
    <property type="entry name" value="Periplasmic binding protein-like II"/>
    <property type="match status" value="2"/>
</dbReference>
<dbReference type="Gene3D" id="1.10.10.10">
    <property type="entry name" value="Winged helix-like DNA-binding domain superfamily/Winged helix DNA-binding domain"/>
    <property type="match status" value="2"/>
</dbReference>
<evidence type="ECO:0000313" key="7">
    <source>
        <dbReference type="Proteomes" id="UP000636264"/>
    </source>
</evidence>